<dbReference type="InterPro" id="IPR050437">
    <property type="entry name" value="Ribos_protein_bS1-like"/>
</dbReference>
<proteinExistence type="inferred from homology"/>
<feature type="domain" description="S1 motif" evidence="5">
    <location>
        <begin position="356"/>
        <end position="417"/>
    </location>
</feature>
<comment type="function">
    <text evidence="4">Binds mRNA; thus facilitating recognition of the initiation point. It is needed to translate mRNA with a short Shine-Dalgarno (SD) purine-rich sequence.</text>
</comment>
<dbReference type="InterPro" id="IPR012340">
    <property type="entry name" value="NA-bd_OB-fold"/>
</dbReference>
<dbReference type="InterPro" id="IPR035104">
    <property type="entry name" value="Ribosomal_protein_S1-like"/>
</dbReference>
<dbReference type="GO" id="GO:1990904">
    <property type="term" value="C:ribonucleoprotein complex"/>
    <property type="evidence" value="ECO:0007669"/>
    <property type="project" value="UniProtKB-KW"/>
</dbReference>
<dbReference type="Proteomes" id="UP000262056">
    <property type="component" value="Unassembled WGS sequence"/>
</dbReference>
<comment type="similarity">
    <text evidence="1">Belongs to the bacterial ribosomal protein bS1 family.</text>
</comment>
<organism evidence="6 7">
    <name type="scientific">candidate division WWE3 bacterium</name>
    <dbReference type="NCBI Taxonomy" id="2053526"/>
    <lineage>
        <taxon>Bacteria</taxon>
        <taxon>Katanobacteria</taxon>
    </lineage>
</organism>
<dbReference type="GO" id="GO:0003729">
    <property type="term" value="F:mRNA binding"/>
    <property type="evidence" value="ECO:0007669"/>
    <property type="project" value="TreeGrafter"/>
</dbReference>
<protein>
    <recommendedName>
        <fullName evidence="5">S1 motif domain-containing protein</fullName>
    </recommendedName>
</protein>
<feature type="domain" description="S1 motif" evidence="5">
    <location>
        <begin position="83"/>
        <end position="150"/>
    </location>
</feature>
<dbReference type="PANTHER" id="PTHR10724:SF7">
    <property type="entry name" value="SMALL RIBOSOMAL SUBUNIT PROTEIN BS1C"/>
    <property type="match status" value="1"/>
</dbReference>
<evidence type="ECO:0000256" key="2">
    <source>
        <dbReference type="ARBA" id="ARBA00022980"/>
    </source>
</evidence>
<feature type="domain" description="S1 motif" evidence="5">
    <location>
        <begin position="168"/>
        <end position="250"/>
    </location>
</feature>
<feature type="domain" description="S1 motif" evidence="5">
    <location>
        <begin position="271"/>
        <end position="339"/>
    </location>
</feature>
<evidence type="ECO:0000313" key="7">
    <source>
        <dbReference type="Proteomes" id="UP000262056"/>
    </source>
</evidence>
<dbReference type="CDD" id="cd05687">
    <property type="entry name" value="S1_RPS1_repeat_ec1_hs1"/>
    <property type="match status" value="1"/>
</dbReference>
<dbReference type="GO" id="GO:0005840">
    <property type="term" value="C:ribosome"/>
    <property type="evidence" value="ECO:0007669"/>
    <property type="project" value="UniProtKB-KW"/>
</dbReference>
<dbReference type="GO" id="GO:0003735">
    <property type="term" value="F:structural constituent of ribosome"/>
    <property type="evidence" value="ECO:0007669"/>
    <property type="project" value="TreeGrafter"/>
</dbReference>
<keyword evidence="2" id="KW-0689">Ribosomal protein</keyword>
<evidence type="ECO:0000256" key="4">
    <source>
        <dbReference type="ARBA" id="ARBA00025604"/>
    </source>
</evidence>
<evidence type="ECO:0000313" key="6">
    <source>
        <dbReference type="EMBL" id="HCQ40879.1"/>
    </source>
</evidence>
<sequence>MRQDYPKRLDFPIFSRYNLPVPFYKDRKKGGFCLRRFPVEIRRKPEKANTRKMSKSSKVHKPGSAMAKLLTDKDLQMKDLRPGDLVEGIVVSVSHSEVLLDVGAKSEGVVSGSDLSDADESFKHLKVGDTIFAKVVQAENQQGYIVLSLRKAEKDKKWKGAEDALATGSVLEATIIEYNKGGLLTDCLGLRGFIPLSHLDRSHFANDIAKFAAGSEAELKESLKALAGKVIKVKVIELDPLKNRFVLSEKDALSTYSDESREKRLQEIAAGTTLEGIVTGIMPFGVFIDLDGVEGLVHISEIAWEKVNNPSSYFSVGQTVKVMVLGVDDQSKKLALSVKRLTPNPWETVEKSYPVGTKVKGIVSKVVPFGAFVTIEKGLDGLIHVSEAAGPLKEGDEVEAIVIQVDGTNQKLALSTRSQK</sequence>
<accession>A0A656PN91</accession>
<keyword evidence="3" id="KW-0687">Ribonucleoprotein</keyword>
<dbReference type="PRINTS" id="PR00681">
    <property type="entry name" value="RIBOSOMALS1"/>
</dbReference>
<reference evidence="6 7" key="1">
    <citation type="journal article" date="2018" name="Nat. Biotechnol.">
        <title>A standardized bacterial taxonomy based on genome phylogeny substantially revises the tree of life.</title>
        <authorList>
            <person name="Parks D.H."/>
            <person name="Chuvochina M."/>
            <person name="Waite D.W."/>
            <person name="Rinke C."/>
            <person name="Skarshewski A."/>
            <person name="Chaumeil P.A."/>
            <person name="Hugenholtz P."/>
        </authorList>
    </citation>
    <scope>NUCLEOTIDE SEQUENCE [LARGE SCALE GENOMIC DNA]</scope>
    <source>
        <strain evidence="6">UBA12021</strain>
    </source>
</reference>
<dbReference type="GO" id="GO:0006412">
    <property type="term" value="P:translation"/>
    <property type="evidence" value="ECO:0007669"/>
    <property type="project" value="TreeGrafter"/>
</dbReference>
<dbReference type="Pfam" id="PF00575">
    <property type="entry name" value="S1"/>
    <property type="match status" value="4"/>
</dbReference>
<evidence type="ECO:0000256" key="1">
    <source>
        <dbReference type="ARBA" id="ARBA00006767"/>
    </source>
</evidence>
<evidence type="ECO:0000256" key="3">
    <source>
        <dbReference type="ARBA" id="ARBA00023274"/>
    </source>
</evidence>
<dbReference type="FunFam" id="2.40.50.140:FF:000103">
    <property type="entry name" value="protein RRP5 homolog"/>
    <property type="match status" value="1"/>
</dbReference>
<evidence type="ECO:0000259" key="5">
    <source>
        <dbReference type="PROSITE" id="PS50126"/>
    </source>
</evidence>
<dbReference type="PANTHER" id="PTHR10724">
    <property type="entry name" value="30S RIBOSOMAL PROTEIN S1"/>
    <property type="match status" value="1"/>
</dbReference>
<dbReference type="EMBL" id="DQFB01000007">
    <property type="protein sequence ID" value="HCQ40879.1"/>
    <property type="molecule type" value="Genomic_DNA"/>
</dbReference>
<dbReference type="PROSITE" id="PS50126">
    <property type="entry name" value="S1"/>
    <property type="match status" value="4"/>
</dbReference>
<dbReference type="SUPFAM" id="SSF50249">
    <property type="entry name" value="Nucleic acid-binding proteins"/>
    <property type="match status" value="4"/>
</dbReference>
<comment type="caution">
    <text evidence="6">The sequence shown here is derived from an EMBL/GenBank/DDBJ whole genome shotgun (WGS) entry which is preliminary data.</text>
</comment>
<dbReference type="CDD" id="cd04465">
    <property type="entry name" value="S1_RPS1_repeat_ec2_hs2"/>
    <property type="match status" value="1"/>
</dbReference>
<dbReference type="AlphaFoldDB" id="A0A656PN91"/>
<name>A0A656PN91_UNCKA</name>
<dbReference type="SMART" id="SM00316">
    <property type="entry name" value="S1"/>
    <property type="match status" value="4"/>
</dbReference>
<gene>
    <name evidence="6" type="ORF">DIU24_04235</name>
</gene>
<dbReference type="Gene3D" id="2.40.50.140">
    <property type="entry name" value="Nucleic acid-binding proteins"/>
    <property type="match status" value="4"/>
</dbReference>
<dbReference type="InterPro" id="IPR003029">
    <property type="entry name" value="S1_domain"/>
</dbReference>